<protein>
    <submittedName>
        <fullName evidence="2">Uncharacterized protein</fullName>
    </submittedName>
</protein>
<organism evidence="2 3">
    <name type="scientific">Streptosporangium minutum</name>
    <dbReference type="NCBI Taxonomy" id="569862"/>
    <lineage>
        <taxon>Bacteria</taxon>
        <taxon>Bacillati</taxon>
        <taxon>Actinomycetota</taxon>
        <taxon>Actinomycetes</taxon>
        <taxon>Streptosporangiales</taxon>
        <taxon>Streptosporangiaceae</taxon>
        <taxon>Streptosporangium</taxon>
    </lineage>
</organism>
<dbReference type="AlphaFoldDB" id="A0A243REB1"/>
<keyword evidence="1" id="KW-0732">Signal</keyword>
<feature type="chain" id="PRO_5039297757" evidence="1">
    <location>
        <begin position="23"/>
        <end position="59"/>
    </location>
</feature>
<name>A0A243REB1_9ACTN</name>
<accession>A0A243REB1</accession>
<dbReference type="Proteomes" id="UP000194761">
    <property type="component" value="Unassembled WGS sequence"/>
</dbReference>
<proteinExistence type="predicted"/>
<comment type="caution">
    <text evidence="2">The sequence shown here is derived from an EMBL/GenBank/DDBJ whole genome shotgun (WGS) entry which is preliminary data.</text>
</comment>
<evidence type="ECO:0000313" key="3">
    <source>
        <dbReference type="Proteomes" id="UP000194761"/>
    </source>
</evidence>
<sequence>MIKLRSALAAEAMMAFALIAPAMMPAQPAGADTEVVLTVHGDGGSANGAANGSSGTNGH</sequence>
<keyword evidence="3" id="KW-1185">Reference proteome</keyword>
<dbReference type="RefSeq" id="WP_086576488.1">
    <property type="nucleotide sequence ID" value="NZ_NGFP01000150.1"/>
</dbReference>
<dbReference type="EMBL" id="NGFP01000150">
    <property type="protein sequence ID" value="OUC93056.1"/>
    <property type="molecule type" value="Genomic_DNA"/>
</dbReference>
<reference evidence="2 3" key="1">
    <citation type="submission" date="2017-05" db="EMBL/GenBank/DDBJ databases">
        <title>Biotechnological potential of actinobacteria isolated from South African environments.</title>
        <authorList>
            <person name="Le Roes-Hill M."/>
            <person name="Prins A."/>
            <person name="Durrell K.A."/>
        </authorList>
    </citation>
    <scope>NUCLEOTIDE SEQUENCE [LARGE SCALE GENOMIC DNA]</scope>
    <source>
        <strain evidence="2">M26</strain>
    </source>
</reference>
<gene>
    <name evidence="2" type="ORF">CA984_27760</name>
</gene>
<feature type="signal peptide" evidence="1">
    <location>
        <begin position="1"/>
        <end position="22"/>
    </location>
</feature>
<evidence type="ECO:0000313" key="2">
    <source>
        <dbReference type="EMBL" id="OUC93056.1"/>
    </source>
</evidence>
<evidence type="ECO:0000256" key="1">
    <source>
        <dbReference type="SAM" id="SignalP"/>
    </source>
</evidence>